<dbReference type="GO" id="GO:0016702">
    <property type="term" value="F:oxidoreductase activity, acting on single donors with incorporation of molecular oxygen, incorporation of two atoms of oxygen"/>
    <property type="evidence" value="ECO:0007669"/>
    <property type="project" value="InterPro"/>
</dbReference>
<comment type="caution">
    <text evidence="1">The sequence shown here is derived from an EMBL/GenBank/DDBJ whole genome shotgun (WGS) entry which is preliminary data.</text>
</comment>
<dbReference type="SUPFAM" id="SSF49482">
    <property type="entry name" value="Aromatic compound dioxygenase"/>
    <property type="match status" value="1"/>
</dbReference>
<keyword evidence="2" id="KW-1185">Reference proteome</keyword>
<reference evidence="1 2" key="1">
    <citation type="submission" date="2018-03" db="EMBL/GenBank/DDBJ databases">
        <title>Genomic Encyclopedia of Archaeal and Bacterial Type Strains, Phase II (KMG-II): from individual species to whole genera.</title>
        <authorList>
            <person name="Goeker M."/>
        </authorList>
    </citation>
    <scope>NUCLEOTIDE SEQUENCE [LARGE SCALE GENOMIC DNA]</scope>
    <source>
        <strain evidence="1 2">DSM 45416</strain>
    </source>
</reference>
<evidence type="ECO:0000313" key="2">
    <source>
        <dbReference type="Proteomes" id="UP000239210"/>
    </source>
</evidence>
<dbReference type="AlphaFoldDB" id="A0A2T0TWD1"/>
<proteinExistence type="predicted"/>
<dbReference type="InterPro" id="IPR015889">
    <property type="entry name" value="Intradiol_dOase_core"/>
</dbReference>
<evidence type="ECO:0008006" key="3">
    <source>
        <dbReference type="Google" id="ProtNLM"/>
    </source>
</evidence>
<sequence length="45" mass="4970">ANAEDVVLRGLTDDQRATLLATPTDDGYRLDVHLQGEHETVFFAV</sequence>
<accession>A0A2T0TWD1</accession>
<gene>
    <name evidence="1" type="ORF">LY71_1041</name>
</gene>
<organism evidence="1 2">
    <name type="scientific">Geodermatophilus tzadiensis</name>
    <dbReference type="NCBI Taxonomy" id="1137988"/>
    <lineage>
        <taxon>Bacteria</taxon>
        <taxon>Bacillati</taxon>
        <taxon>Actinomycetota</taxon>
        <taxon>Actinomycetes</taxon>
        <taxon>Geodermatophilales</taxon>
        <taxon>Geodermatophilaceae</taxon>
        <taxon>Geodermatophilus</taxon>
    </lineage>
</organism>
<name>A0A2T0TWD1_9ACTN</name>
<feature type="non-terminal residue" evidence="1">
    <location>
        <position position="1"/>
    </location>
</feature>
<dbReference type="GO" id="GO:0005506">
    <property type="term" value="F:iron ion binding"/>
    <property type="evidence" value="ECO:0007669"/>
    <property type="project" value="InterPro"/>
</dbReference>
<dbReference type="Proteomes" id="UP000239210">
    <property type="component" value="Unassembled WGS sequence"/>
</dbReference>
<dbReference type="EMBL" id="PVTG01000004">
    <property type="protein sequence ID" value="PRY49965.1"/>
    <property type="molecule type" value="Genomic_DNA"/>
</dbReference>
<evidence type="ECO:0000313" key="1">
    <source>
        <dbReference type="EMBL" id="PRY49965.1"/>
    </source>
</evidence>
<protein>
    <recommendedName>
        <fullName evidence="3">Protocatechuate 3,4-dioxygenase alpha subunit</fullName>
    </recommendedName>
</protein>